<dbReference type="STRING" id="640205.SAMN05216381_1403"/>
<dbReference type="EMBL" id="FNBM01000002">
    <property type="protein sequence ID" value="SDF33217.1"/>
    <property type="molecule type" value="Genomic_DNA"/>
</dbReference>
<dbReference type="AlphaFoldDB" id="A0A1G7K7V1"/>
<dbReference type="Proteomes" id="UP000243378">
    <property type="component" value="Unassembled WGS sequence"/>
</dbReference>
<gene>
    <name evidence="2" type="ORF">SAMN05216381_1403</name>
</gene>
<feature type="transmembrane region" description="Helical" evidence="1">
    <location>
        <begin position="119"/>
        <end position="136"/>
    </location>
</feature>
<feature type="transmembrane region" description="Helical" evidence="1">
    <location>
        <begin position="93"/>
        <end position="113"/>
    </location>
</feature>
<evidence type="ECO:0008006" key="4">
    <source>
        <dbReference type="Google" id="ProtNLM"/>
    </source>
</evidence>
<protein>
    <recommendedName>
        <fullName evidence="4">DUF4149 domain-containing protein</fullName>
    </recommendedName>
</protein>
<sequence>MLKYATSDQAAQRSMAAGFWMLLQTLWVGGIWILHFMVLPGLQSVGLASLLIEEIAGVLMPLMVVITLVCALIQAGLLASLRGLSTLWGERCGQLLLTVLVIALTLLASLALWPDALRWQLFSYLLLAFFGLLLVLQPAPRKHSPADPEVG</sequence>
<organism evidence="2 3">
    <name type="scientific">Phytopseudomonas seleniipraecipitans</name>
    <dbReference type="NCBI Taxonomy" id="640205"/>
    <lineage>
        <taxon>Bacteria</taxon>
        <taxon>Pseudomonadati</taxon>
        <taxon>Pseudomonadota</taxon>
        <taxon>Gammaproteobacteria</taxon>
        <taxon>Pseudomonadales</taxon>
        <taxon>Pseudomonadaceae</taxon>
        <taxon>Phytopseudomonas</taxon>
    </lineage>
</organism>
<evidence type="ECO:0000313" key="3">
    <source>
        <dbReference type="Proteomes" id="UP000243378"/>
    </source>
</evidence>
<accession>A0A1G7K7V1</accession>
<reference evidence="2 3" key="1">
    <citation type="submission" date="2016-10" db="EMBL/GenBank/DDBJ databases">
        <authorList>
            <person name="de Groot N.N."/>
        </authorList>
    </citation>
    <scope>NUCLEOTIDE SEQUENCE [LARGE SCALE GENOMIC DNA]</scope>
    <source>
        <strain evidence="2 3">LMG 25475</strain>
    </source>
</reference>
<proteinExistence type="predicted"/>
<keyword evidence="1" id="KW-0472">Membrane</keyword>
<name>A0A1G7K7V1_9GAMM</name>
<keyword evidence="1" id="KW-0812">Transmembrane</keyword>
<keyword evidence="1" id="KW-1133">Transmembrane helix</keyword>
<feature type="transmembrane region" description="Helical" evidence="1">
    <location>
        <begin position="58"/>
        <end position="81"/>
    </location>
</feature>
<evidence type="ECO:0000313" key="2">
    <source>
        <dbReference type="EMBL" id="SDF33217.1"/>
    </source>
</evidence>
<evidence type="ECO:0000256" key="1">
    <source>
        <dbReference type="SAM" id="Phobius"/>
    </source>
</evidence>
<feature type="transmembrane region" description="Helical" evidence="1">
    <location>
        <begin position="20"/>
        <end position="38"/>
    </location>
</feature>